<keyword evidence="6" id="KW-1185">Reference proteome</keyword>
<gene>
    <name evidence="4 5" type="primary">bamC</name>
    <name evidence="5" type="ORF">FE240_02825</name>
</gene>
<dbReference type="Pfam" id="PF06804">
    <property type="entry name" value="Lipoprotein_18"/>
    <property type="match status" value="1"/>
</dbReference>
<dbReference type="EMBL" id="CP040449">
    <property type="protein sequence ID" value="QFI56587.1"/>
    <property type="molecule type" value="Genomic_DNA"/>
</dbReference>
<dbReference type="Proteomes" id="UP000594034">
    <property type="component" value="Chromosome"/>
</dbReference>
<keyword evidence="3 4" id="KW-0998">Cell outer membrane</keyword>
<dbReference type="Gene3D" id="3.30.310.170">
    <property type="entry name" value="Outer membrane protein assembly factor BamC"/>
    <property type="match status" value="1"/>
</dbReference>
<dbReference type="GO" id="GO:0043165">
    <property type="term" value="P:Gram-negative-bacterium-type cell outer membrane assembly"/>
    <property type="evidence" value="ECO:0007669"/>
    <property type="project" value="UniProtKB-UniRule"/>
</dbReference>
<dbReference type="KEGG" id="asim:FE240_02825"/>
<proteinExistence type="inferred from homology"/>
<dbReference type="AlphaFoldDB" id="A0A5J6X283"/>
<evidence type="ECO:0000256" key="1">
    <source>
        <dbReference type="ARBA" id="ARBA00022729"/>
    </source>
</evidence>
<comment type="function">
    <text evidence="4">Part of the outer membrane protein assembly complex, which is involved in assembly and insertion of beta-barrel proteins into the outer membrane.</text>
</comment>
<dbReference type="InterPro" id="IPR042268">
    <property type="entry name" value="BamC_C"/>
</dbReference>
<evidence type="ECO:0000256" key="4">
    <source>
        <dbReference type="HAMAP-Rule" id="MF_00924"/>
    </source>
</evidence>
<comment type="similarity">
    <text evidence="4">Belongs to the BamC family.</text>
</comment>
<organism evidence="5 6">
    <name type="scientific">Aeromonas simiae</name>
    <dbReference type="NCBI Taxonomy" id="218936"/>
    <lineage>
        <taxon>Bacteria</taxon>
        <taxon>Pseudomonadati</taxon>
        <taxon>Pseudomonadota</taxon>
        <taxon>Gammaproteobacteria</taxon>
        <taxon>Aeromonadales</taxon>
        <taxon>Aeromonadaceae</taxon>
        <taxon>Aeromonas</taxon>
    </lineage>
</organism>
<dbReference type="InterPro" id="IPR014524">
    <property type="entry name" value="BamC"/>
</dbReference>
<dbReference type="Gene3D" id="3.30.530.50">
    <property type="match status" value="1"/>
</dbReference>
<dbReference type="InterPro" id="IPR010653">
    <property type="entry name" value="NlpB/DapX"/>
</dbReference>
<dbReference type="HAMAP" id="MF_00924">
    <property type="entry name" value="OM_assembly_BamC"/>
    <property type="match status" value="1"/>
</dbReference>
<evidence type="ECO:0000256" key="2">
    <source>
        <dbReference type="ARBA" id="ARBA00023136"/>
    </source>
</evidence>
<name>A0A5J6X283_9GAMM</name>
<keyword evidence="1 4" id="KW-0732">Signal</keyword>
<reference evidence="5 6" key="1">
    <citation type="submission" date="2019-05" db="EMBL/GenBank/DDBJ databases">
        <title>OXA-830, a novel chromosomally encoded expanded-spectrum class D beta-lactamase in Aeromonas simiae.</title>
        <authorList>
            <person name="Zhou W."/>
            <person name="Chen Q."/>
        </authorList>
    </citation>
    <scope>NUCLEOTIDE SEQUENCE [LARGE SCALE GENOMIC DNA]</scope>
    <source>
        <strain evidence="5 6">A6</strain>
    </source>
</reference>
<evidence type="ECO:0000313" key="5">
    <source>
        <dbReference type="EMBL" id="QFI56587.1"/>
    </source>
</evidence>
<accession>A0A5J6X283</accession>
<dbReference type="GO" id="GO:0009279">
    <property type="term" value="C:cell outer membrane"/>
    <property type="evidence" value="ECO:0007669"/>
    <property type="project" value="UniProtKB-SubCell"/>
</dbReference>
<keyword evidence="2 4" id="KW-0472">Membrane</keyword>
<sequence>MANRGFDYEEAKLEGRAFLVPAGLQAPRFSSDYDVPPLPEGNREGPVGAAVDVRPPAQLLTVVPGSQVVQSSGDPTVSFYALSTSQDVSSDAWAFLMNFLAKYKVTTEQLDRAAGTLETGWFTNTAALDGWGEEDDDFQIRQRYLFSLKADPVRHGINVTAKVVEHEETVDGETRTTLSETEARRYAVRALNQFSLYYDQQIKAREQHKSTEGMGLALGFDNNDLSAWVADAPFDQVWQRMNRMLPRYGFTIKDSQQSLGWIDVEYDDPGKGFWSEIGGEPFKLEEGKYRFQLGEMAGGKTSITLFDEDKKPVKSDVVSQMHITLSQAFAKALAEQSE</sequence>
<comment type="subunit">
    <text evidence="4">Part of the Bam complex.</text>
</comment>
<comment type="subcellular location">
    <subcellularLocation>
        <location evidence="4">Cell outer membrane</location>
    </subcellularLocation>
</comment>
<evidence type="ECO:0000313" key="6">
    <source>
        <dbReference type="Proteomes" id="UP000594034"/>
    </source>
</evidence>
<protein>
    <recommendedName>
        <fullName evidence="4">Outer membrane protein assembly factor BamC</fullName>
    </recommendedName>
</protein>
<evidence type="ECO:0000256" key="3">
    <source>
        <dbReference type="ARBA" id="ARBA00023237"/>
    </source>
</evidence>
<dbReference type="GO" id="GO:0051205">
    <property type="term" value="P:protein insertion into membrane"/>
    <property type="evidence" value="ECO:0007669"/>
    <property type="project" value="UniProtKB-UniRule"/>
</dbReference>